<evidence type="ECO:0000313" key="1">
    <source>
        <dbReference type="EMBL" id="KAK9092734.1"/>
    </source>
</evidence>
<dbReference type="InterPro" id="IPR029017">
    <property type="entry name" value="Enolase-like_N"/>
</dbReference>
<evidence type="ECO:0000313" key="2">
    <source>
        <dbReference type="Proteomes" id="UP001420932"/>
    </source>
</evidence>
<gene>
    <name evidence="1" type="ORF">Syun_027645</name>
</gene>
<sequence>MDLEEVGEDWGVVALDVVLLGVNFVSDQLRIDVADQTAIDNYMLGANAILEVSLAVCKAGASVKKVPLYERSVREVAELYGSEKSFIVEVQRALSGLHSTALSVETEFKHSVSDPFRLATDQRWNYDRSSLIHC</sequence>
<accession>A0AAP0EGA2</accession>
<dbReference type="AlphaFoldDB" id="A0AAP0EGA2"/>
<protein>
    <submittedName>
        <fullName evidence="1">Uncharacterized protein</fullName>
    </submittedName>
</protein>
<name>A0AAP0EGA2_9MAGN</name>
<organism evidence="1 2">
    <name type="scientific">Stephania yunnanensis</name>
    <dbReference type="NCBI Taxonomy" id="152371"/>
    <lineage>
        <taxon>Eukaryota</taxon>
        <taxon>Viridiplantae</taxon>
        <taxon>Streptophyta</taxon>
        <taxon>Embryophyta</taxon>
        <taxon>Tracheophyta</taxon>
        <taxon>Spermatophyta</taxon>
        <taxon>Magnoliopsida</taxon>
        <taxon>Ranunculales</taxon>
        <taxon>Menispermaceae</taxon>
        <taxon>Menispermoideae</taxon>
        <taxon>Cissampelideae</taxon>
        <taxon>Stephania</taxon>
    </lineage>
</organism>
<dbReference type="SUPFAM" id="SSF54826">
    <property type="entry name" value="Enolase N-terminal domain-like"/>
    <property type="match status" value="1"/>
</dbReference>
<reference evidence="1 2" key="1">
    <citation type="submission" date="2024-01" db="EMBL/GenBank/DDBJ databases">
        <title>Genome assemblies of Stephania.</title>
        <authorList>
            <person name="Yang L."/>
        </authorList>
    </citation>
    <scope>NUCLEOTIDE SEQUENCE [LARGE SCALE GENOMIC DNA]</scope>
    <source>
        <strain evidence="1">YNDBR</strain>
        <tissue evidence="1">Leaf</tissue>
    </source>
</reference>
<dbReference type="Gene3D" id="3.30.390.10">
    <property type="entry name" value="Enolase-like, N-terminal domain"/>
    <property type="match status" value="1"/>
</dbReference>
<keyword evidence="2" id="KW-1185">Reference proteome</keyword>
<comment type="caution">
    <text evidence="1">The sequence shown here is derived from an EMBL/GenBank/DDBJ whole genome shotgun (WGS) entry which is preliminary data.</text>
</comment>
<dbReference type="EMBL" id="JBBNAF010000012">
    <property type="protein sequence ID" value="KAK9092734.1"/>
    <property type="molecule type" value="Genomic_DNA"/>
</dbReference>
<proteinExistence type="predicted"/>
<dbReference type="Proteomes" id="UP001420932">
    <property type="component" value="Unassembled WGS sequence"/>
</dbReference>